<dbReference type="CDD" id="cd00030">
    <property type="entry name" value="C2"/>
    <property type="match status" value="1"/>
</dbReference>
<dbReference type="PANTHER" id="PTHR45911:SF4">
    <property type="entry name" value="MULTIPLE C2 AND TRANSMEMBRANE DOMAIN-CONTAINING PROTEIN"/>
    <property type="match status" value="1"/>
</dbReference>
<dbReference type="Gene3D" id="2.60.40.150">
    <property type="entry name" value="C2 domain"/>
    <property type="match status" value="1"/>
</dbReference>
<evidence type="ECO:0000259" key="3">
    <source>
        <dbReference type="PROSITE" id="PS50004"/>
    </source>
</evidence>
<evidence type="ECO:0000256" key="2">
    <source>
        <dbReference type="ARBA" id="ARBA00022837"/>
    </source>
</evidence>
<evidence type="ECO:0000313" key="4">
    <source>
        <dbReference type="EMBL" id="KAA6394576.1"/>
    </source>
</evidence>
<dbReference type="OrthoDB" id="5973539at2759"/>
<reference evidence="4 5" key="1">
    <citation type="submission" date="2019-03" db="EMBL/GenBank/DDBJ databases">
        <title>Single cell metagenomics reveals metabolic interactions within the superorganism composed of flagellate Streblomastix strix and complex community of Bacteroidetes bacteria on its surface.</title>
        <authorList>
            <person name="Treitli S.C."/>
            <person name="Kolisko M."/>
            <person name="Husnik F."/>
            <person name="Keeling P."/>
            <person name="Hampl V."/>
        </authorList>
    </citation>
    <scope>NUCLEOTIDE SEQUENCE [LARGE SCALE GENOMIC DNA]</scope>
    <source>
        <strain evidence="4">ST1C</strain>
    </source>
</reference>
<evidence type="ECO:0000313" key="5">
    <source>
        <dbReference type="Proteomes" id="UP000324800"/>
    </source>
</evidence>
<dbReference type="SMART" id="SM00239">
    <property type="entry name" value="C2"/>
    <property type="match status" value="1"/>
</dbReference>
<dbReference type="PROSITE" id="PS50004">
    <property type="entry name" value="C2"/>
    <property type="match status" value="1"/>
</dbReference>
<dbReference type="AlphaFoldDB" id="A0A5J4WIM7"/>
<gene>
    <name evidence="4" type="ORF">EZS28_009896</name>
</gene>
<accession>A0A5J4WIM7</accession>
<dbReference type="SUPFAM" id="SSF49562">
    <property type="entry name" value="C2 domain (Calcium/lipid-binding domain, CaLB)"/>
    <property type="match status" value="1"/>
</dbReference>
<dbReference type="InterPro" id="IPR000008">
    <property type="entry name" value="C2_dom"/>
</dbReference>
<dbReference type="GO" id="GO:0005509">
    <property type="term" value="F:calcium ion binding"/>
    <property type="evidence" value="ECO:0007669"/>
    <property type="project" value="TreeGrafter"/>
</dbReference>
<organism evidence="4 5">
    <name type="scientific">Streblomastix strix</name>
    <dbReference type="NCBI Taxonomy" id="222440"/>
    <lineage>
        <taxon>Eukaryota</taxon>
        <taxon>Metamonada</taxon>
        <taxon>Preaxostyla</taxon>
        <taxon>Oxymonadida</taxon>
        <taxon>Streblomastigidae</taxon>
        <taxon>Streblomastix</taxon>
    </lineage>
</organism>
<comment type="caution">
    <text evidence="4">The sequence shown here is derived from an EMBL/GenBank/DDBJ whole genome shotgun (WGS) entry which is preliminary data.</text>
</comment>
<dbReference type="InterPro" id="IPR035892">
    <property type="entry name" value="C2_domain_sf"/>
</dbReference>
<dbReference type="PANTHER" id="PTHR45911">
    <property type="entry name" value="C2 DOMAIN-CONTAINING PROTEIN"/>
    <property type="match status" value="1"/>
</dbReference>
<dbReference type="Pfam" id="PF00168">
    <property type="entry name" value="C2"/>
    <property type="match status" value="1"/>
</dbReference>
<protein>
    <recommendedName>
        <fullName evidence="3">C2 domain-containing protein</fullName>
    </recommendedName>
</protein>
<proteinExistence type="predicted"/>
<keyword evidence="2" id="KW-0106">Calcium</keyword>
<name>A0A5J4WIM7_9EUKA</name>
<evidence type="ECO:0000256" key="1">
    <source>
        <dbReference type="ARBA" id="ARBA00022723"/>
    </source>
</evidence>
<sequence length="133" mass="15349">MAKYVAGKVHVEVKSAHNLLPMDISGQSDPYIIVQVGNNKQHTEIKNQTLHAEYTDKFDFFFDPTITDEREVFIEVWDRDTLKPDDFIGRTKFPFLEYLNNQKTVNLKLEGEGKWQGKDAGDVVLTVLYTPEK</sequence>
<dbReference type="Proteomes" id="UP000324800">
    <property type="component" value="Unassembled WGS sequence"/>
</dbReference>
<dbReference type="GO" id="GO:0016020">
    <property type="term" value="C:membrane"/>
    <property type="evidence" value="ECO:0007669"/>
    <property type="project" value="TreeGrafter"/>
</dbReference>
<keyword evidence="1" id="KW-0479">Metal-binding</keyword>
<dbReference type="EMBL" id="SNRW01001907">
    <property type="protein sequence ID" value="KAA6394576.1"/>
    <property type="molecule type" value="Genomic_DNA"/>
</dbReference>
<feature type="domain" description="C2" evidence="3">
    <location>
        <begin position="1"/>
        <end position="109"/>
    </location>
</feature>